<reference evidence="7 8" key="1">
    <citation type="submission" date="2019-09" db="EMBL/GenBank/DDBJ databases">
        <title>Commensal-derived Metabolites Govern Vibrio cholerae Pathogenesis in Host.</title>
        <authorList>
            <person name="Yoon S.S."/>
            <person name="Yoon M.Y."/>
        </authorList>
    </citation>
    <scope>NUCLEOTIDE SEQUENCE [LARGE SCALE GENOMIC DNA]</scope>
    <source>
        <strain evidence="7 8">VIC01</strain>
    </source>
</reference>
<dbReference type="GO" id="GO:0110001">
    <property type="term" value="C:toxin-antitoxin complex"/>
    <property type="evidence" value="ECO:0007669"/>
    <property type="project" value="InterPro"/>
</dbReference>
<dbReference type="GO" id="GO:0004540">
    <property type="term" value="F:RNA nuclease activity"/>
    <property type="evidence" value="ECO:0007669"/>
    <property type="project" value="InterPro"/>
</dbReference>
<keyword evidence="4" id="KW-0547">Nucleotide-binding</keyword>
<dbReference type="InterPro" id="IPR008201">
    <property type="entry name" value="HepT-like"/>
</dbReference>
<evidence type="ECO:0000256" key="4">
    <source>
        <dbReference type="ARBA" id="ARBA00022741"/>
    </source>
</evidence>
<dbReference type="EMBL" id="CP043529">
    <property type="protein sequence ID" value="QEW37020.1"/>
    <property type="molecule type" value="Genomic_DNA"/>
</dbReference>
<keyword evidence="3" id="KW-0540">Nuclease</keyword>
<evidence type="ECO:0000256" key="3">
    <source>
        <dbReference type="ARBA" id="ARBA00022722"/>
    </source>
</evidence>
<evidence type="ECO:0008006" key="9">
    <source>
        <dbReference type="Google" id="ProtNLM"/>
    </source>
</evidence>
<accession>A0A5P3AV21</accession>
<dbReference type="AlphaFoldDB" id="A0A5P3AV21"/>
<dbReference type="InterPro" id="IPR051813">
    <property type="entry name" value="HepT_RNase_toxin"/>
</dbReference>
<keyword evidence="1" id="KW-0597">Phosphoprotein</keyword>
<dbReference type="InterPro" id="IPR037038">
    <property type="entry name" value="HepT-like_sf"/>
</dbReference>
<gene>
    <name evidence="7" type="ORF">VIC01_02593</name>
</gene>
<evidence type="ECO:0000256" key="5">
    <source>
        <dbReference type="ARBA" id="ARBA00022801"/>
    </source>
</evidence>
<dbReference type="RefSeq" id="WP_005847795.1">
    <property type="nucleotide sequence ID" value="NZ_CACRTA010000027.1"/>
</dbReference>
<sequence length="130" mass="15339">MYDTLIAFHILELIQESLEKIRIRFSGILCPDDFLLSESGMMKMDSICMKLTAIGESIKNLDKQTNKELLVQYPEIPWKHVMGIRDIIVHHYFDVDADEIYRICQEDLTQLLQVIKQMLDDLKRRKTNHT</sequence>
<dbReference type="PANTHER" id="PTHR34139:SF1">
    <property type="entry name" value="RNASE MJ1380-RELATED"/>
    <property type="match status" value="1"/>
</dbReference>
<name>A0A5P3AV21_PHOVU</name>
<evidence type="ECO:0000256" key="1">
    <source>
        <dbReference type="ARBA" id="ARBA00022553"/>
    </source>
</evidence>
<dbReference type="GO" id="GO:0016787">
    <property type="term" value="F:hydrolase activity"/>
    <property type="evidence" value="ECO:0007669"/>
    <property type="project" value="UniProtKB-KW"/>
</dbReference>
<dbReference type="GO" id="GO:0000166">
    <property type="term" value="F:nucleotide binding"/>
    <property type="evidence" value="ECO:0007669"/>
    <property type="project" value="UniProtKB-KW"/>
</dbReference>
<dbReference type="Gene3D" id="1.20.120.580">
    <property type="entry name" value="bsu32300-like"/>
    <property type="match status" value="1"/>
</dbReference>
<dbReference type="Proteomes" id="UP000326091">
    <property type="component" value="Chromosome"/>
</dbReference>
<dbReference type="Pfam" id="PF01934">
    <property type="entry name" value="HepT-like"/>
    <property type="match status" value="1"/>
</dbReference>
<organism evidence="7 8">
    <name type="scientific">Phocaeicola vulgatus</name>
    <name type="common">Bacteroides vulgatus</name>
    <dbReference type="NCBI Taxonomy" id="821"/>
    <lineage>
        <taxon>Bacteria</taxon>
        <taxon>Pseudomonadati</taxon>
        <taxon>Bacteroidota</taxon>
        <taxon>Bacteroidia</taxon>
        <taxon>Bacteroidales</taxon>
        <taxon>Bacteroidaceae</taxon>
        <taxon>Phocaeicola</taxon>
    </lineage>
</organism>
<proteinExistence type="inferred from homology"/>
<evidence type="ECO:0000313" key="7">
    <source>
        <dbReference type="EMBL" id="QEW37020.1"/>
    </source>
</evidence>
<keyword evidence="5" id="KW-0378">Hydrolase</keyword>
<comment type="similarity">
    <text evidence="6">Belongs to the HepT RNase toxin family.</text>
</comment>
<keyword evidence="2" id="KW-1277">Toxin-antitoxin system</keyword>
<evidence type="ECO:0000256" key="6">
    <source>
        <dbReference type="ARBA" id="ARBA00024207"/>
    </source>
</evidence>
<protein>
    <recommendedName>
        <fullName evidence="9">DUF86 domain-containing protein</fullName>
    </recommendedName>
</protein>
<evidence type="ECO:0000313" key="8">
    <source>
        <dbReference type="Proteomes" id="UP000326091"/>
    </source>
</evidence>
<evidence type="ECO:0000256" key="2">
    <source>
        <dbReference type="ARBA" id="ARBA00022649"/>
    </source>
</evidence>
<dbReference type="PANTHER" id="PTHR34139">
    <property type="entry name" value="UPF0331 PROTEIN MJ0127"/>
    <property type="match status" value="1"/>
</dbReference>